<dbReference type="InterPro" id="IPR036875">
    <property type="entry name" value="Znf_CCHC_sf"/>
</dbReference>
<dbReference type="PROSITE" id="PS50158">
    <property type="entry name" value="ZF_CCHC"/>
    <property type="match status" value="1"/>
</dbReference>
<dbReference type="SUPFAM" id="SSF57756">
    <property type="entry name" value="Retrovirus zinc finger-like domains"/>
    <property type="match status" value="1"/>
</dbReference>
<dbReference type="SMART" id="SM00343">
    <property type="entry name" value="ZnF_C2HC"/>
    <property type="match status" value="1"/>
</dbReference>
<dbReference type="InterPro" id="IPR054722">
    <property type="entry name" value="PolX-like_BBD"/>
</dbReference>
<organism evidence="4">
    <name type="scientific">Tanacetum cinerariifolium</name>
    <name type="common">Dalmatian daisy</name>
    <name type="synonym">Chrysanthemum cinerariifolium</name>
    <dbReference type="NCBI Taxonomy" id="118510"/>
    <lineage>
        <taxon>Eukaryota</taxon>
        <taxon>Viridiplantae</taxon>
        <taxon>Streptophyta</taxon>
        <taxon>Embryophyta</taxon>
        <taxon>Tracheophyta</taxon>
        <taxon>Spermatophyta</taxon>
        <taxon>Magnoliopsida</taxon>
        <taxon>eudicotyledons</taxon>
        <taxon>Gunneridae</taxon>
        <taxon>Pentapetalae</taxon>
        <taxon>asterids</taxon>
        <taxon>campanulids</taxon>
        <taxon>Asterales</taxon>
        <taxon>Asteraceae</taxon>
        <taxon>Asteroideae</taxon>
        <taxon>Anthemideae</taxon>
        <taxon>Anthemidinae</taxon>
        <taxon>Tanacetum</taxon>
    </lineage>
</organism>
<dbReference type="InterPro" id="IPR025724">
    <property type="entry name" value="GAG-pre-integrase_dom"/>
</dbReference>
<evidence type="ECO:0000256" key="2">
    <source>
        <dbReference type="SAM" id="MobiDB-lite"/>
    </source>
</evidence>
<evidence type="ECO:0000313" key="4">
    <source>
        <dbReference type="EMBL" id="GEY03959.1"/>
    </source>
</evidence>
<feature type="domain" description="CCHC-type" evidence="3">
    <location>
        <begin position="680"/>
        <end position="695"/>
    </location>
</feature>
<dbReference type="GO" id="GO:0008270">
    <property type="term" value="F:zinc ion binding"/>
    <property type="evidence" value="ECO:0007669"/>
    <property type="project" value="UniProtKB-KW"/>
</dbReference>
<dbReference type="Pfam" id="PF00098">
    <property type="entry name" value="zf-CCHC"/>
    <property type="match status" value="1"/>
</dbReference>
<comment type="caution">
    <text evidence="4">The sequence shown here is derived from an EMBL/GenBank/DDBJ whole genome shotgun (WGS) entry which is preliminary data.</text>
</comment>
<keyword evidence="1" id="KW-0479">Metal-binding</keyword>
<feature type="non-terminal residue" evidence="4">
    <location>
        <position position="1408"/>
    </location>
</feature>
<evidence type="ECO:0000256" key="1">
    <source>
        <dbReference type="PROSITE-ProRule" id="PRU00047"/>
    </source>
</evidence>
<dbReference type="Pfam" id="PF13976">
    <property type="entry name" value="gag_pre-integrs"/>
    <property type="match status" value="1"/>
</dbReference>
<dbReference type="EMBL" id="BKCJ010147398">
    <property type="protein sequence ID" value="GEY03959.1"/>
    <property type="molecule type" value="Genomic_DNA"/>
</dbReference>
<sequence length="1408" mass="159948">MMEAYTKRMNQQHEQEALLAAQREQELCKQKQAKKEEPPQNSDFCQLIREMCGIKASAEQNQKPEEMMLELLELCREKEFYRIDNSIEDLIGRAMNTILLSINLKSQRLDKEKQEVKNIMEHVLNIELVLQNLYEVIKSSVKNLVLIPSESEVISDNECECDVPINDESSLILTTFSNPLFDCNDDFTSSDDKSLSNEDVLMENFKIYSNSLFDDEESISTKIDLHHFNAESNLLQSLLNRDTLIESSPKFDYILKEFSGELAHINPIPLGIKEADFDLEEEIGLVENLLYDNSSPRPPQELNVEIAVMILKSLSPSPIPVEDSDSHMDEIDLFLATDDLMPPAIKNDDYDSKGDIHFLEKLLRIDLLPLPENKSSNFDHHDDPSLPRPPPKPLDVEIFFDFEPNTGVLTTKVVRGISEHYVLMPKVLPSQPALCLNIDTLLPFSFENKDKSQIELYMLNCQHGMMILESVKNGPLLWLTVKEDGVTRVKKYFELSAAEAIQAECDVKATNIILQGLPSKVYALERECKLYDVFDKFAYRKGESLRYFYLRFSLLLNDMNMYNMKLKQFQMDYAPTVHQQSEFSSPETGLVVLIFQKGDNLIDAINHMMSFLAAIVTLRYPATNNQLRTSSNPWQQATINNGRVTIQPIQGRQNSMIDGSSRPYASGYGGALGKQRVIVCYNCKGEGHMSKQCTKPKRNRDAKWFKEKALGFQNPCYLRRAQQLKPKLYDGSVIKKSDAIVIHDSEETLLLAEASRLKMIEKQNDPKIAEKKVITKPIDYAVLHQLSKDFETCFVPQAALSTEQAFWSRYSVQPEEPNLSASTTIVEVPKELPKVSLANLSLKNFKFHLASFDMVVKERDTATAITEGTWGFEYTKACFRDDIIPFVKTLNELFNSFDQFLLDELSEVQQSLCGDVKERKVKREIEEIETLNIEVDHRVTKLVAKNEHLNQTYKQLYDLIKPSRVRSKEQCDDLITQVNLKSAKISDLNVSLQEKVLVITALKESLSKLKGKNVVNEAVPLHSIDPDASGSKSQNNTKNDRIQQTSRKAKKNKLEEHLRTFRPSLNKKSVVDTKATSSVTNSMSNVNSDLKCASCNGCLFFDNHDACVVAYINSVNASIKSKSVKKPVVQIVLWYLDSGCLKHMIGDRSQLINFVQKFLGMVKFENDHVAKIMGYDDYQIGNVTISRVYYVEGLGHNLFSVGQLCDSDLEVAFHQHTCFIRNLNGVDLLIGSRENNLYTLSLQDMMSSSPVCLLSKASKTKSWLWHRRLSHLNIDHPIRIVDLHIFRTIVLILCGPMVSLLVATVSRLDRGGGGRGCIEMCLKWNKVKRDGVKVLLLQSQAMQLHKLFQLAYDVHMCGMIPRIIHKKSSISLNNTSQISPVNAIAPYLPTKEPEYSLSMGDEHLSTIP</sequence>
<dbReference type="InterPro" id="IPR001878">
    <property type="entry name" value="Znf_CCHC"/>
</dbReference>
<name>A0A699HF56_TANCI</name>
<feature type="compositionally biased region" description="Polar residues" evidence="2">
    <location>
        <begin position="1030"/>
        <end position="1046"/>
    </location>
</feature>
<proteinExistence type="predicted"/>
<evidence type="ECO:0000259" key="3">
    <source>
        <dbReference type="PROSITE" id="PS50158"/>
    </source>
</evidence>
<dbReference type="GO" id="GO:0003676">
    <property type="term" value="F:nucleic acid binding"/>
    <property type="evidence" value="ECO:0007669"/>
    <property type="project" value="InterPro"/>
</dbReference>
<dbReference type="Pfam" id="PF22936">
    <property type="entry name" value="Pol_BBD"/>
    <property type="match status" value="1"/>
</dbReference>
<keyword evidence="1" id="KW-0862">Zinc</keyword>
<dbReference type="Gene3D" id="4.10.60.10">
    <property type="entry name" value="Zinc finger, CCHC-type"/>
    <property type="match status" value="1"/>
</dbReference>
<gene>
    <name evidence="4" type="ORF">Tci_375933</name>
</gene>
<protein>
    <submittedName>
        <fullName evidence="4">Integrase, catalytic region, zinc finger, CCHC-type, peptidase aspartic, catalytic</fullName>
    </submittedName>
</protein>
<keyword evidence="1" id="KW-0863">Zinc-finger</keyword>
<accession>A0A699HF56</accession>
<reference evidence="4" key="1">
    <citation type="journal article" date="2019" name="Sci. Rep.">
        <title>Draft genome of Tanacetum cinerariifolium, the natural source of mosquito coil.</title>
        <authorList>
            <person name="Yamashiro T."/>
            <person name="Shiraishi A."/>
            <person name="Satake H."/>
            <person name="Nakayama K."/>
        </authorList>
    </citation>
    <scope>NUCLEOTIDE SEQUENCE</scope>
</reference>
<feature type="region of interest" description="Disordered" evidence="2">
    <location>
        <begin position="1022"/>
        <end position="1058"/>
    </location>
</feature>